<evidence type="ECO:0000313" key="2">
    <source>
        <dbReference type="EMBL" id="NOL51565.1"/>
    </source>
</evidence>
<dbReference type="InterPro" id="IPR015002">
    <property type="entry name" value="T6SS_Tdi1_C"/>
</dbReference>
<dbReference type="Pfam" id="PF08906">
    <property type="entry name" value="T6SS_Tdi1_C"/>
    <property type="match status" value="1"/>
</dbReference>
<proteinExistence type="predicted"/>
<sequence>MMEIQDLTVPSEHLKAKELLKNWAWLFEPRLEIVMITKLGDAFLIEPQSGEIFFLDTLDGELESIADSIADFRELLNDREFVIDYFSLELLAPLMHLSMPDNTVYSFKEPPVLGGEVSSDNLELFDIATHFDDMGRLWCEIDQLAQEMEEENPDATT</sequence>
<organism evidence="2 3">
    <name type="scientific">Pelistega suis</name>
    <dbReference type="NCBI Taxonomy" id="1631957"/>
    <lineage>
        <taxon>Bacteria</taxon>
        <taxon>Pseudomonadati</taxon>
        <taxon>Pseudomonadota</taxon>
        <taxon>Betaproteobacteria</taxon>
        <taxon>Burkholderiales</taxon>
        <taxon>Alcaligenaceae</taxon>
        <taxon>Pelistega</taxon>
    </lineage>
</organism>
<evidence type="ECO:0000313" key="3">
    <source>
        <dbReference type="Proteomes" id="UP000537862"/>
    </source>
</evidence>
<comment type="caution">
    <text evidence="2">The sequence shown here is derived from an EMBL/GenBank/DDBJ whole genome shotgun (WGS) entry which is preliminary data.</text>
</comment>
<dbReference type="EMBL" id="JABGBN010000002">
    <property type="protein sequence ID" value="NOL51565.1"/>
    <property type="molecule type" value="Genomic_DNA"/>
</dbReference>
<dbReference type="RefSeq" id="WP_171680232.1">
    <property type="nucleotide sequence ID" value="NZ_JABGBN010000002.1"/>
</dbReference>
<dbReference type="Proteomes" id="UP000537862">
    <property type="component" value="Unassembled WGS sequence"/>
</dbReference>
<reference evidence="2 3" key="1">
    <citation type="submission" date="2020-05" db="EMBL/GenBank/DDBJ databases">
        <authorList>
            <person name="Niu N."/>
        </authorList>
    </citation>
    <scope>NUCLEOTIDE SEQUENCE [LARGE SCALE GENOMIC DNA]</scope>
    <source>
        <strain evidence="2 3">3340-03</strain>
    </source>
</reference>
<dbReference type="AlphaFoldDB" id="A0A849P726"/>
<name>A0A849P726_9BURK</name>
<evidence type="ECO:0000259" key="1">
    <source>
        <dbReference type="Pfam" id="PF08906"/>
    </source>
</evidence>
<keyword evidence="3" id="KW-1185">Reference proteome</keyword>
<gene>
    <name evidence="2" type="ORF">HKX39_05175</name>
</gene>
<protein>
    <submittedName>
        <fullName evidence="2">SMI1/KNR4 family protein</fullName>
    </submittedName>
</protein>
<feature type="domain" description="T6SS immunity protein Tdi1 C-terminal" evidence="1">
    <location>
        <begin position="67"/>
        <end position="131"/>
    </location>
</feature>
<accession>A0A849P726</accession>